<feature type="non-terminal residue" evidence="1">
    <location>
        <position position="53"/>
    </location>
</feature>
<gene>
    <name evidence="1" type="ORF">CYNAS_LOCUS15205</name>
</gene>
<evidence type="ECO:0000313" key="2">
    <source>
        <dbReference type="Proteomes" id="UP001176961"/>
    </source>
</evidence>
<protein>
    <submittedName>
        <fullName evidence="1">Uncharacterized protein</fullName>
    </submittedName>
</protein>
<reference evidence="1" key="1">
    <citation type="submission" date="2023-07" db="EMBL/GenBank/DDBJ databases">
        <authorList>
            <consortium name="CYATHOMIX"/>
        </authorList>
    </citation>
    <scope>NUCLEOTIDE SEQUENCE</scope>
    <source>
        <strain evidence="1">N/A</strain>
    </source>
</reference>
<evidence type="ECO:0000313" key="1">
    <source>
        <dbReference type="EMBL" id="CAJ0603222.1"/>
    </source>
</evidence>
<dbReference type="Proteomes" id="UP001176961">
    <property type="component" value="Unassembled WGS sequence"/>
</dbReference>
<comment type="caution">
    <text evidence="1">The sequence shown here is derived from an EMBL/GenBank/DDBJ whole genome shotgun (WGS) entry which is preliminary data.</text>
</comment>
<accession>A0AA36H3U0</accession>
<organism evidence="1 2">
    <name type="scientific">Cylicocyclus nassatus</name>
    <name type="common">Nematode worm</name>
    <dbReference type="NCBI Taxonomy" id="53992"/>
    <lineage>
        <taxon>Eukaryota</taxon>
        <taxon>Metazoa</taxon>
        <taxon>Ecdysozoa</taxon>
        <taxon>Nematoda</taxon>
        <taxon>Chromadorea</taxon>
        <taxon>Rhabditida</taxon>
        <taxon>Rhabditina</taxon>
        <taxon>Rhabditomorpha</taxon>
        <taxon>Strongyloidea</taxon>
        <taxon>Strongylidae</taxon>
        <taxon>Cylicocyclus</taxon>
    </lineage>
</organism>
<name>A0AA36H3U0_CYLNA</name>
<dbReference type="AlphaFoldDB" id="A0AA36H3U0"/>
<proteinExistence type="predicted"/>
<dbReference type="EMBL" id="CATQJL010000305">
    <property type="protein sequence ID" value="CAJ0603222.1"/>
    <property type="molecule type" value="Genomic_DNA"/>
</dbReference>
<keyword evidence="2" id="KW-1185">Reference proteome</keyword>
<sequence>MYYSHDLAYNHGIYQPTVIFATTARHRLMDKVKIQIRHHLFSSTKMTSTSLWK</sequence>